<feature type="domain" description="Small ribosomal subunit protein uS3 C-terminal" evidence="4">
    <location>
        <begin position="161"/>
        <end position="247"/>
    </location>
</feature>
<dbReference type="GeneID" id="43964544"/>
<dbReference type="GO" id="GO:0003723">
    <property type="term" value="F:RNA binding"/>
    <property type="evidence" value="ECO:0007669"/>
    <property type="project" value="InterPro"/>
</dbReference>
<gene>
    <name evidence="5" type="primary">rps3</name>
</gene>
<protein>
    <submittedName>
        <fullName evidence="5">Ribosomal protein S3</fullName>
    </submittedName>
</protein>
<sequence length="278" mass="33765">MGQKIVPISLRLNKKKNWNSKWIVSNDEYSDLLHFNLEIKKYFENIFNYKNLKLINLNIVKISNNINIYIYIQKNAKKYHKLSYNKFVNNLNSYYPNNNIKLFVKNVQFFEFIALRRDLKKIFQKTKKKKKKLNKGIKKMIYNFSYAFYTKNINIITSYIIQTLERKKTHKKFIYNIDNTLQEFFKLFSNIAGYRLQFKGRLNKSKRKKKMVFQKGKIPLNTLEYDIKYHFDEFKTPSGICSVKLWVFFNYSKSILNSKFIKKNKKNINYVIPKKYKI</sequence>
<dbReference type="Gene3D" id="3.30.1140.32">
    <property type="entry name" value="Ribosomal protein S3, C-terminal domain"/>
    <property type="match status" value="1"/>
</dbReference>
<dbReference type="EMBL" id="MN105125">
    <property type="protein sequence ID" value="QHW07492.1"/>
    <property type="molecule type" value="Genomic_DNA"/>
</dbReference>
<dbReference type="GO" id="GO:0022627">
    <property type="term" value="C:cytosolic small ribosomal subunit"/>
    <property type="evidence" value="ECO:0007669"/>
    <property type="project" value="TreeGrafter"/>
</dbReference>
<evidence type="ECO:0000259" key="4">
    <source>
        <dbReference type="Pfam" id="PF00189"/>
    </source>
</evidence>
<reference evidence="5" key="1">
    <citation type="journal article" date="2019" name="Genome Biol. Evol.">
        <title>A High-Quality Grapevine Downy Mildew Genome Assembly Reveals Rapidly Evolving and Lineage-Specific Putative Host Adaptation Genes.</title>
        <authorList>
            <person name="Dussert Y."/>
            <person name="Mazet I.D."/>
            <person name="Couture C."/>
            <person name="Gouzy J."/>
            <person name="Piron M.C."/>
            <person name="Kuchly C."/>
            <person name="Bouchez O."/>
            <person name="Rispe C."/>
            <person name="Mestre P."/>
            <person name="Delmotte F."/>
        </authorList>
    </citation>
    <scope>NUCLEOTIDE SEQUENCE</scope>
</reference>
<comment type="similarity">
    <text evidence="1">Belongs to the universal ribosomal protein uS3 family.</text>
</comment>
<evidence type="ECO:0000256" key="2">
    <source>
        <dbReference type="ARBA" id="ARBA00022980"/>
    </source>
</evidence>
<dbReference type="Pfam" id="PF00189">
    <property type="entry name" value="Ribosomal_S3_C"/>
    <property type="match status" value="1"/>
</dbReference>
<dbReference type="GO" id="GO:0006412">
    <property type="term" value="P:translation"/>
    <property type="evidence" value="ECO:0007669"/>
    <property type="project" value="InterPro"/>
</dbReference>
<evidence type="ECO:0000313" key="5">
    <source>
        <dbReference type="EMBL" id="QHW07492.1"/>
    </source>
</evidence>
<dbReference type="PANTHER" id="PTHR11760">
    <property type="entry name" value="30S/40S RIBOSOMAL PROTEIN S3"/>
    <property type="match status" value="1"/>
</dbReference>
<dbReference type="InterPro" id="IPR036419">
    <property type="entry name" value="Ribosomal_S3_C_sf"/>
</dbReference>
<dbReference type="GO" id="GO:0003735">
    <property type="term" value="F:structural constituent of ribosome"/>
    <property type="evidence" value="ECO:0007669"/>
    <property type="project" value="InterPro"/>
</dbReference>
<dbReference type="InterPro" id="IPR009019">
    <property type="entry name" value="KH_sf_prok-type"/>
</dbReference>
<proteinExistence type="inferred from homology"/>
<dbReference type="AlphaFoldDB" id="A0A6C0N9M7"/>
<evidence type="ECO:0000256" key="1">
    <source>
        <dbReference type="ARBA" id="ARBA00010761"/>
    </source>
</evidence>
<accession>A0A6C0N9M7</accession>
<dbReference type="PANTHER" id="PTHR11760:SF19">
    <property type="entry name" value="SMALL RIBOSOMAL SUBUNIT PROTEIN US3C"/>
    <property type="match status" value="1"/>
</dbReference>
<keyword evidence="2 5" id="KW-0689">Ribosomal protein</keyword>
<keyword evidence="3" id="KW-0687">Ribonucleoprotein</keyword>
<evidence type="ECO:0000256" key="3">
    <source>
        <dbReference type="ARBA" id="ARBA00023274"/>
    </source>
</evidence>
<dbReference type="SUPFAM" id="SSF54814">
    <property type="entry name" value="Prokaryotic type KH domain (KH-domain type II)"/>
    <property type="match status" value="1"/>
</dbReference>
<name>A0A6C0N9M7_PLAVT</name>
<dbReference type="InterPro" id="IPR015946">
    <property type="entry name" value="KH_dom-like_a/b"/>
</dbReference>
<geneLocation type="mitochondrion" evidence="5"/>
<organism evidence="5">
    <name type="scientific">Plasmopara viticola</name>
    <name type="common">Downy mildew of grapevine</name>
    <name type="synonym">Botrytis viticola</name>
    <dbReference type="NCBI Taxonomy" id="143451"/>
    <lineage>
        <taxon>Eukaryota</taxon>
        <taxon>Sar</taxon>
        <taxon>Stramenopiles</taxon>
        <taxon>Oomycota</taxon>
        <taxon>Peronosporomycetes</taxon>
        <taxon>Peronosporales</taxon>
        <taxon>Peronosporaceae</taxon>
        <taxon>Plasmopara</taxon>
    </lineage>
</organism>
<dbReference type="SUPFAM" id="SSF54821">
    <property type="entry name" value="Ribosomal protein S3 C-terminal domain"/>
    <property type="match status" value="1"/>
</dbReference>
<dbReference type="RefSeq" id="YP_009729753.1">
    <property type="nucleotide sequence ID" value="NC_045922.1"/>
</dbReference>
<dbReference type="InterPro" id="IPR001351">
    <property type="entry name" value="Ribosomal_uS3_C"/>
</dbReference>
<dbReference type="Gene3D" id="3.30.300.20">
    <property type="match status" value="1"/>
</dbReference>
<dbReference type="InterPro" id="IPR057258">
    <property type="entry name" value="Ribosomal_uS3"/>
</dbReference>
<keyword evidence="5" id="KW-0496">Mitochondrion</keyword>